<protein>
    <submittedName>
        <fullName evidence="1">Type II secretion system protein</fullName>
    </submittedName>
</protein>
<dbReference type="InterPro" id="IPR012902">
    <property type="entry name" value="N_methyl_site"/>
</dbReference>
<dbReference type="PROSITE" id="PS00409">
    <property type="entry name" value="PROKAR_NTER_METHYL"/>
    <property type="match status" value="1"/>
</dbReference>
<dbReference type="NCBIfam" id="TIGR02532">
    <property type="entry name" value="IV_pilin_GFxxxE"/>
    <property type="match status" value="1"/>
</dbReference>
<dbReference type="InterPro" id="IPR045584">
    <property type="entry name" value="Pilin-like"/>
</dbReference>
<dbReference type="AlphaFoldDB" id="A0A7D4TDC9"/>
<dbReference type="Pfam" id="PF07963">
    <property type="entry name" value="N_methyl"/>
    <property type="match status" value="1"/>
</dbReference>
<dbReference type="SUPFAM" id="SSF54523">
    <property type="entry name" value="Pili subunits"/>
    <property type="match status" value="1"/>
</dbReference>
<dbReference type="KEGG" id="txa:HQN79_02630"/>
<proteinExistence type="predicted"/>
<evidence type="ECO:0000313" key="1">
    <source>
        <dbReference type="EMBL" id="QKI88547.1"/>
    </source>
</evidence>
<gene>
    <name evidence="1" type="ORF">HQN79_02630</name>
</gene>
<name>A0A7D4TDC9_9GAMM</name>
<keyword evidence="2" id="KW-1185">Reference proteome</keyword>
<organism evidence="1 2">
    <name type="scientific">Thiomicrorhabdus xiamenensis</name>
    <dbReference type="NCBI Taxonomy" id="2739063"/>
    <lineage>
        <taxon>Bacteria</taxon>
        <taxon>Pseudomonadati</taxon>
        <taxon>Pseudomonadota</taxon>
        <taxon>Gammaproteobacteria</taxon>
        <taxon>Thiotrichales</taxon>
        <taxon>Piscirickettsiaceae</taxon>
        <taxon>Thiomicrorhabdus</taxon>
    </lineage>
</organism>
<sequence length="293" mass="32298">MTKRNQGFSLVELSVALLILSLLTVFVAKVFKFDADATAPRKEARNQRALQESIDAYLRVNLYLPCPDIDGDGREDRQMLSGVSVCRAREGLLPFLDFNSPGTDAWGHSYYYRVHQRAQSAAYVNQACQPASVFGSQGVRGLEDLWLCPSSNNFYCADISGSSNCNDVCDEACTNTLDPRPQPFAHIDSSYLAPYFHLNTPPYGTRTGAFNLNVYDPNGVKVEEGVVAVVISWGANGDAVNSVSCGGVSSEELENCDSDRDFVYFPSGKGKDYLQWITVNQAKMALIKRHAFE</sequence>
<evidence type="ECO:0000313" key="2">
    <source>
        <dbReference type="Proteomes" id="UP000504724"/>
    </source>
</evidence>
<dbReference type="Proteomes" id="UP000504724">
    <property type="component" value="Chromosome"/>
</dbReference>
<reference evidence="1 2" key="1">
    <citation type="submission" date="2020-05" db="EMBL/GenBank/DDBJ databases">
        <title>Thiomicrorhabdus sediminis sp.nov. and Thiomicrorhabdus xiamenensis sp.nov., novel sulfur-oxidizing bacteria isolated from coastal sediment.</title>
        <authorList>
            <person name="Liu X."/>
        </authorList>
    </citation>
    <scope>NUCLEOTIDE SEQUENCE [LARGE SCALE GENOMIC DNA]</scope>
    <source>
        <strain evidence="1 2">G2</strain>
    </source>
</reference>
<dbReference type="RefSeq" id="WP_173284145.1">
    <property type="nucleotide sequence ID" value="NZ_CP054020.1"/>
</dbReference>
<accession>A0A7D4TDC9</accession>
<dbReference type="EMBL" id="CP054020">
    <property type="protein sequence ID" value="QKI88547.1"/>
    <property type="molecule type" value="Genomic_DNA"/>
</dbReference>